<dbReference type="PANTHER" id="PTHR32017:SF3">
    <property type="entry name" value="SPINDLE AND KINETOCHORE-ASSOCIATED PROTEIN 2"/>
    <property type="match status" value="1"/>
</dbReference>
<feature type="compositionally biased region" description="Polar residues" evidence="14">
    <location>
        <begin position="127"/>
        <end position="141"/>
    </location>
</feature>
<organism evidence="16 17">
    <name type="scientific">Megalops atlanticus</name>
    <name type="common">Tarpon</name>
    <name type="synonym">Clupea gigantea</name>
    <dbReference type="NCBI Taxonomy" id="7932"/>
    <lineage>
        <taxon>Eukaryota</taxon>
        <taxon>Metazoa</taxon>
        <taxon>Chordata</taxon>
        <taxon>Craniata</taxon>
        <taxon>Vertebrata</taxon>
        <taxon>Euteleostomi</taxon>
        <taxon>Actinopterygii</taxon>
        <taxon>Neopterygii</taxon>
        <taxon>Teleostei</taxon>
        <taxon>Elopiformes</taxon>
        <taxon>Megalopidae</taxon>
        <taxon>Megalops</taxon>
    </lineage>
</organism>
<comment type="caution">
    <text evidence="16">The sequence shown here is derived from an EMBL/GenBank/DDBJ whole genome shotgun (WGS) entry which is preliminary data.</text>
</comment>
<dbReference type="InterPro" id="IPR026762">
    <property type="entry name" value="Ska2"/>
</dbReference>
<evidence type="ECO:0000259" key="15">
    <source>
        <dbReference type="Pfam" id="PF16740"/>
    </source>
</evidence>
<dbReference type="Gene3D" id="6.10.250.1380">
    <property type="match status" value="1"/>
</dbReference>
<evidence type="ECO:0000256" key="10">
    <source>
        <dbReference type="ARBA" id="ARBA00023212"/>
    </source>
</evidence>
<dbReference type="GO" id="GO:0008017">
    <property type="term" value="F:microtubule binding"/>
    <property type="evidence" value="ECO:0007669"/>
    <property type="project" value="InterPro"/>
</dbReference>
<dbReference type="Proteomes" id="UP001046870">
    <property type="component" value="Chromosome 3"/>
</dbReference>
<evidence type="ECO:0000256" key="3">
    <source>
        <dbReference type="ARBA" id="ARBA00010684"/>
    </source>
</evidence>
<dbReference type="PANTHER" id="PTHR32017">
    <property type="entry name" value="SPINDLE AND KINETOCHORE-ASSOCIATED PROTEIN 2"/>
    <property type="match status" value="1"/>
</dbReference>
<keyword evidence="4" id="KW-0158">Chromosome</keyword>
<comment type="similarity">
    <text evidence="3">Belongs to the SKA2 family.</text>
</comment>
<dbReference type="EMBL" id="JAFDVH010000003">
    <property type="protein sequence ID" value="KAG7483790.1"/>
    <property type="molecule type" value="Genomic_DNA"/>
</dbReference>
<evidence type="ECO:0000256" key="5">
    <source>
        <dbReference type="ARBA" id="ARBA00022490"/>
    </source>
</evidence>
<comment type="subcellular location">
    <subcellularLocation>
        <location evidence="2">Chromosome</location>
        <location evidence="2">Centromere</location>
        <location evidence="2">Kinetochore</location>
    </subcellularLocation>
    <subcellularLocation>
        <location evidence="1">Cytoplasm</location>
        <location evidence="1">Cytoskeleton</location>
        <location evidence="1">Spindle</location>
    </subcellularLocation>
</comment>
<evidence type="ECO:0000313" key="17">
    <source>
        <dbReference type="Proteomes" id="UP001046870"/>
    </source>
</evidence>
<evidence type="ECO:0000313" key="16">
    <source>
        <dbReference type="EMBL" id="KAG7483790.1"/>
    </source>
</evidence>
<gene>
    <name evidence="16" type="ORF">MATL_G00042150</name>
</gene>
<proteinExistence type="inferred from homology"/>
<feature type="domain" description="Ska2 N-terminal" evidence="15">
    <location>
        <begin position="2"/>
        <end position="113"/>
    </location>
</feature>
<dbReference type="GO" id="GO:0000278">
    <property type="term" value="P:mitotic cell cycle"/>
    <property type="evidence" value="ECO:0007669"/>
    <property type="project" value="TreeGrafter"/>
</dbReference>
<keyword evidence="17" id="KW-1185">Reference proteome</keyword>
<evidence type="ECO:0000256" key="12">
    <source>
        <dbReference type="ARBA" id="ARBA00023328"/>
    </source>
</evidence>
<feature type="region of interest" description="Disordered" evidence="14">
    <location>
        <begin position="123"/>
        <end position="143"/>
    </location>
</feature>
<name>A0A9D3TB39_MEGAT</name>
<keyword evidence="8" id="KW-0498">Mitosis</keyword>
<dbReference type="Pfam" id="PF16740">
    <property type="entry name" value="SKA2"/>
    <property type="match status" value="1"/>
</dbReference>
<evidence type="ECO:0000256" key="7">
    <source>
        <dbReference type="ARBA" id="ARBA00022701"/>
    </source>
</evidence>
<protein>
    <recommendedName>
        <fullName evidence="13">Protein FAM33A</fullName>
    </recommendedName>
</protein>
<keyword evidence="5" id="KW-0963">Cytoplasm</keyword>
<keyword evidence="10" id="KW-0206">Cytoskeleton</keyword>
<dbReference type="GO" id="GO:0005876">
    <property type="term" value="C:spindle microtubule"/>
    <property type="evidence" value="ECO:0007669"/>
    <property type="project" value="InterPro"/>
</dbReference>
<dbReference type="GO" id="GO:0051301">
    <property type="term" value="P:cell division"/>
    <property type="evidence" value="ECO:0007669"/>
    <property type="project" value="UniProtKB-KW"/>
</dbReference>
<evidence type="ECO:0000256" key="11">
    <source>
        <dbReference type="ARBA" id="ARBA00023306"/>
    </source>
</evidence>
<evidence type="ECO:0000256" key="4">
    <source>
        <dbReference type="ARBA" id="ARBA00022454"/>
    </source>
</evidence>
<dbReference type="InterPro" id="IPR042091">
    <property type="entry name" value="Ska2_N"/>
</dbReference>
<keyword evidence="9" id="KW-0995">Kinetochore</keyword>
<dbReference type="GO" id="GO:0000940">
    <property type="term" value="C:outer kinetochore"/>
    <property type="evidence" value="ECO:0007669"/>
    <property type="project" value="InterPro"/>
</dbReference>
<keyword evidence="7" id="KW-0493">Microtubule</keyword>
<dbReference type="OrthoDB" id="193920at2759"/>
<evidence type="ECO:0000256" key="8">
    <source>
        <dbReference type="ARBA" id="ARBA00022776"/>
    </source>
</evidence>
<evidence type="ECO:0000256" key="9">
    <source>
        <dbReference type="ARBA" id="ARBA00022838"/>
    </source>
</evidence>
<dbReference type="AlphaFoldDB" id="A0A9D3TB39"/>
<keyword evidence="11" id="KW-0131">Cell cycle</keyword>
<accession>A0A9D3TB39</accession>
<reference evidence="16" key="1">
    <citation type="submission" date="2021-01" db="EMBL/GenBank/DDBJ databases">
        <authorList>
            <person name="Zahm M."/>
            <person name="Roques C."/>
            <person name="Cabau C."/>
            <person name="Klopp C."/>
            <person name="Donnadieu C."/>
            <person name="Jouanno E."/>
            <person name="Lampietro C."/>
            <person name="Louis A."/>
            <person name="Herpin A."/>
            <person name="Echchiki A."/>
            <person name="Berthelot C."/>
            <person name="Parey E."/>
            <person name="Roest-Crollius H."/>
            <person name="Braasch I."/>
            <person name="Postlethwait J."/>
            <person name="Bobe J."/>
            <person name="Montfort J."/>
            <person name="Bouchez O."/>
            <person name="Begum T."/>
            <person name="Mejri S."/>
            <person name="Adams A."/>
            <person name="Chen W.-J."/>
            <person name="Guiguen Y."/>
        </authorList>
    </citation>
    <scope>NUCLEOTIDE SEQUENCE</scope>
    <source>
        <strain evidence="16">YG-15Mar2019-1</strain>
        <tissue evidence="16">Brain</tissue>
    </source>
</reference>
<evidence type="ECO:0000256" key="13">
    <source>
        <dbReference type="ARBA" id="ARBA00029651"/>
    </source>
</evidence>
<evidence type="ECO:0000256" key="6">
    <source>
        <dbReference type="ARBA" id="ARBA00022618"/>
    </source>
</evidence>
<dbReference type="GO" id="GO:0007059">
    <property type="term" value="P:chromosome segregation"/>
    <property type="evidence" value="ECO:0007669"/>
    <property type="project" value="InterPro"/>
</dbReference>
<evidence type="ECO:0000256" key="2">
    <source>
        <dbReference type="ARBA" id="ARBA00004629"/>
    </source>
</evidence>
<keyword evidence="6" id="KW-0132">Cell division</keyword>
<sequence>METAVNELEAMFQKAEADLEYIEKQLKSEFLTEAPENGDAEENPIKLLENLSAVKVQYKALCVQMEAISAEQKQSVESIRAYLNNTLQLVQELQQTTDIEVPPLTEKEKEAAEFLGLPLPQHAAESLPTSEPSANEQSQAQSKDKFVELNEAELEAVPRSIRSNTKLAELNAFYRQLFEHFATRKNSRPLSLQQMKKMNPKVNDAMLKTLKHLSVIKMDNKGHVCQAARE</sequence>
<evidence type="ECO:0000256" key="1">
    <source>
        <dbReference type="ARBA" id="ARBA00004186"/>
    </source>
</evidence>
<keyword evidence="12" id="KW-0137">Centromere</keyword>
<evidence type="ECO:0000256" key="14">
    <source>
        <dbReference type="SAM" id="MobiDB-lite"/>
    </source>
</evidence>